<feature type="domain" description="DUF4935" evidence="1">
    <location>
        <begin position="4"/>
        <end position="181"/>
    </location>
</feature>
<name>A0A2Z4PW61_9GAMM</name>
<reference evidence="2 3" key="1">
    <citation type="submission" date="2016-06" db="EMBL/GenBank/DDBJ databases">
        <title>The sequenced genome of the ice-adhering bacterium Marinomonas primoryensis, from Antarctica.</title>
        <authorList>
            <person name="Graham L."/>
            <person name="Vance T.D.R."/>
            <person name="Davies P.L."/>
        </authorList>
    </citation>
    <scope>NUCLEOTIDE SEQUENCE [LARGE SCALE GENOMIC DNA]</scope>
    <source>
        <strain evidence="2 3">AceL</strain>
    </source>
</reference>
<dbReference type="OrthoDB" id="8685584at2"/>
<evidence type="ECO:0000313" key="2">
    <source>
        <dbReference type="EMBL" id="AWY01842.1"/>
    </source>
</evidence>
<gene>
    <name evidence="2" type="ORF">A8139_19160</name>
</gene>
<evidence type="ECO:0000259" key="1">
    <source>
        <dbReference type="Pfam" id="PF16289"/>
    </source>
</evidence>
<sequence length="335" mass="37997">MFYIFLDTCVLLDISTKKSDIPLVTALEELVGSKVVTLVVPDLVIAEYERNKEDVANKTTKRLSQEFKQVKAVISEFAGENQASALEVLDDINARLPLLTDANYVTINRVEKLIESANKVSISERSKIASVQRALDKKAPFHINKNSVADAVIIEQFSEFSDGLSLNTDSCFFITHNHNDFSSKDHRKPHADFESIFDSPNIQYFNNLVPAINAIDEDILAEIEFHHDFTEETRGLRDILNEMDELVDKVWYNRHQNSMWGIEQGNIKVVPEGTKQYGGNVIHENILNGALESAQQVESKYEDVGPWSDFEWGMINGKLSALRWVLGDEWDMLDT</sequence>
<dbReference type="Proteomes" id="UP000249898">
    <property type="component" value="Chromosome"/>
</dbReference>
<dbReference type="AlphaFoldDB" id="A0A2Z4PW61"/>
<protein>
    <recommendedName>
        <fullName evidence="1">DUF4935 domain-containing protein</fullName>
    </recommendedName>
</protein>
<dbReference type="Pfam" id="PF16289">
    <property type="entry name" value="PIN_12"/>
    <property type="match status" value="1"/>
</dbReference>
<accession>A0A2Z4PW61</accession>
<organism evidence="2 3">
    <name type="scientific">Marinomonas primoryensis</name>
    <dbReference type="NCBI Taxonomy" id="178399"/>
    <lineage>
        <taxon>Bacteria</taxon>
        <taxon>Pseudomonadati</taxon>
        <taxon>Pseudomonadota</taxon>
        <taxon>Gammaproteobacteria</taxon>
        <taxon>Oceanospirillales</taxon>
        <taxon>Oceanospirillaceae</taxon>
        <taxon>Marinomonas</taxon>
    </lineage>
</organism>
<dbReference type="InterPro" id="IPR032557">
    <property type="entry name" value="DUF4935"/>
</dbReference>
<proteinExistence type="predicted"/>
<dbReference type="EMBL" id="CP016181">
    <property type="protein sequence ID" value="AWY01842.1"/>
    <property type="molecule type" value="Genomic_DNA"/>
</dbReference>
<evidence type="ECO:0000313" key="3">
    <source>
        <dbReference type="Proteomes" id="UP000249898"/>
    </source>
</evidence>
<dbReference type="RefSeq" id="WP_112140682.1">
    <property type="nucleotide sequence ID" value="NZ_CP016181.1"/>
</dbReference>